<organism evidence="1 2">
    <name type="scientific">Campylobacter rectus RM3267</name>
    <dbReference type="NCBI Taxonomy" id="553218"/>
    <lineage>
        <taxon>Bacteria</taxon>
        <taxon>Pseudomonadati</taxon>
        <taxon>Campylobacterota</taxon>
        <taxon>Epsilonproteobacteria</taxon>
        <taxon>Campylobacterales</taxon>
        <taxon>Campylobacteraceae</taxon>
        <taxon>Campylobacter</taxon>
    </lineage>
</organism>
<dbReference type="EMBL" id="ACFU01000010">
    <property type="protein sequence ID" value="EEF14066.1"/>
    <property type="molecule type" value="Genomic_DNA"/>
</dbReference>
<reference evidence="1 2" key="1">
    <citation type="submission" date="2008-08" db="EMBL/GenBank/DDBJ databases">
        <authorList>
            <person name="Madupu R."/>
            <person name="Durkin A.S."/>
            <person name="Torralba M."/>
            <person name="Methe B."/>
            <person name="Sutton G.G."/>
            <person name="Strausberg R.L."/>
            <person name="Nelson K.E."/>
        </authorList>
    </citation>
    <scope>NUCLEOTIDE SEQUENCE [LARGE SCALE GENOMIC DNA]</scope>
    <source>
        <strain evidence="1 2">RM3267</strain>
    </source>
</reference>
<comment type="caution">
    <text evidence="1">The sequence shown here is derived from an EMBL/GenBank/DDBJ whole genome shotgun (WGS) entry which is preliminary data.</text>
</comment>
<protein>
    <submittedName>
        <fullName evidence="1">Uncharacterized protein</fullName>
    </submittedName>
</protein>
<dbReference type="AlphaFoldDB" id="B9D1N6"/>
<dbReference type="STRING" id="553218.CAMRE0001_2385"/>
<evidence type="ECO:0000313" key="1">
    <source>
        <dbReference type="EMBL" id="EEF14066.1"/>
    </source>
</evidence>
<keyword evidence="2" id="KW-1185">Reference proteome</keyword>
<accession>B9D1N6</accession>
<dbReference type="Proteomes" id="UP000003082">
    <property type="component" value="Unassembled WGS sequence"/>
</dbReference>
<proteinExistence type="predicted"/>
<name>B9D1N6_CAMRE</name>
<evidence type="ECO:0000313" key="2">
    <source>
        <dbReference type="Proteomes" id="UP000003082"/>
    </source>
</evidence>
<gene>
    <name evidence="1" type="ORF">CAMRE0001_2385</name>
</gene>
<sequence length="41" mass="4728">MTSNNNARLKRNGPSLLILFLRLVAKFIDNKIVNKPKDFLN</sequence>